<dbReference type="Gene3D" id="3.40.50.300">
    <property type="entry name" value="P-loop containing nucleotide triphosphate hydrolases"/>
    <property type="match status" value="1"/>
</dbReference>
<protein>
    <submittedName>
        <fullName evidence="10">ATP-binding cassette domain-containing protein</fullName>
    </submittedName>
</protein>
<dbReference type="InterPro" id="IPR003439">
    <property type="entry name" value="ABC_transporter-like_ATP-bd"/>
</dbReference>
<evidence type="ECO:0000313" key="11">
    <source>
        <dbReference type="Proteomes" id="UP001054846"/>
    </source>
</evidence>
<dbReference type="InterPro" id="IPR003593">
    <property type="entry name" value="AAA+_ATPase"/>
</dbReference>
<dbReference type="InterPro" id="IPR017871">
    <property type="entry name" value="ABC_transporter-like_CS"/>
</dbReference>
<dbReference type="Proteomes" id="UP001054846">
    <property type="component" value="Chromosome"/>
</dbReference>
<keyword evidence="11" id="KW-1185">Reference proteome</keyword>
<keyword evidence="3" id="KW-0813">Transport</keyword>
<dbReference type="PANTHER" id="PTHR42788">
    <property type="entry name" value="TAURINE IMPORT ATP-BINDING PROTEIN-RELATED"/>
    <property type="match status" value="1"/>
</dbReference>
<dbReference type="PROSITE" id="PS00211">
    <property type="entry name" value="ABC_TRANSPORTER_1"/>
    <property type="match status" value="1"/>
</dbReference>
<evidence type="ECO:0000256" key="3">
    <source>
        <dbReference type="ARBA" id="ARBA00022448"/>
    </source>
</evidence>
<proteinExistence type="inferred from homology"/>
<evidence type="ECO:0000256" key="7">
    <source>
        <dbReference type="ARBA" id="ARBA00022967"/>
    </source>
</evidence>
<dbReference type="EMBL" id="CP063845">
    <property type="protein sequence ID" value="UFP92886.1"/>
    <property type="molecule type" value="Genomic_DNA"/>
</dbReference>
<evidence type="ECO:0000256" key="6">
    <source>
        <dbReference type="ARBA" id="ARBA00022840"/>
    </source>
</evidence>
<dbReference type="NCBIfam" id="TIGR01184">
    <property type="entry name" value="ntrCD"/>
    <property type="match status" value="1"/>
</dbReference>
<organism evidence="10 11">
    <name type="scientific">Gloeobacter morelensis MG652769</name>
    <dbReference type="NCBI Taxonomy" id="2781736"/>
    <lineage>
        <taxon>Bacteria</taxon>
        <taxon>Bacillati</taxon>
        <taxon>Cyanobacteriota</taxon>
        <taxon>Cyanophyceae</taxon>
        <taxon>Gloeobacterales</taxon>
        <taxon>Gloeobacteraceae</taxon>
        <taxon>Gloeobacter</taxon>
        <taxon>Gloeobacter morelensis</taxon>
    </lineage>
</organism>
<dbReference type="Pfam" id="PF00005">
    <property type="entry name" value="ABC_tran"/>
    <property type="match status" value="1"/>
</dbReference>
<gene>
    <name evidence="10" type="ORF">ISF26_13750</name>
</gene>
<accession>A0ABY3PGY4</accession>
<reference evidence="10 11" key="1">
    <citation type="journal article" date="2021" name="Genome Biol. Evol.">
        <title>Complete Genome Sequencing of a Novel Gloeobacter Species from a Waterfall Cave in Mexico.</title>
        <authorList>
            <person name="Saw J.H."/>
            <person name="Cardona T."/>
            <person name="Montejano G."/>
        </authorList>
    </citation>
    <scope>NUCLEOTIDE SEQUENCE [LARGE SCALE GENOMIC DNA]</scope>
    <source>
        <strain evidence="10">MG652769</strain>
    </source>
</reference>
<dbReference type="GO" id="GO:0005524">
    <property type="term" value="F:ATP binding"/>
    <property type="evidence" value="ECO:0007669"/>
    <property type="project" value="UniProtKB-KW"/>
</dbReference>
<keyword evidence="4" id="KW-1003">Cell membrane</keyword>
<evidence type="ECO:0000313" key="10">
    <source>
        <dbReference type="EMBL" id="UFP92886.1"/>
    </source>
</evidence>
<keyword evidence="7" id="KW-1278">Translocase</keyword>
<dbReference type="PROSITE" id="PS50893">
    <property type="entry name" value="ABC_TRANSPORTER_2"/>
    <property type="match status" value="1"/>
</dbReference>
<evidence type="ECO:0000256" key="8">
    <source>
        <dbReference type="ARBA" id="ARBA00023136"/>
    </source>
</evidence>
<feature type="domain" description="ABC transporter" evidence="9">
    <location>
        <begin position="6"/>
        <end position="239"/>
    </location>
</feature>
<dbReference type="RefSeq" id="WP_230839883.1">
    <property type="nucleotide sequence ID" value="NZ_CP063845.1"/>
</dbReference>
<comment type="similarity">
    <text evidence="2">Belongs to the ABC transporter superfamily. Nitrate/nitrite/cyanate uptake transporter (NitT) (TC 3.A.1.16) family.</text>
</comment>
<evidence type="ECO:0000259" key="9">
    <source>
        <dbReference type="PROSITE" id="PS50893"/>
    </source>
</evidence>
<dbReference type="SMART" id="SM00382">
    <property type="entry name" value="AAA"/>
    <property type="match status" value="1"/>
</dbReference>
<evidence type="ECO:0000256" key="2">
    <source>
        <dbReference type="ARBA" id="ARBA00009440"/>
    </source>
</evidence>
<evidence type="ECO:0000256" key="1">
    <source>
        <dbReference type="ARBA" id="ARBA00004417"/>
    </source>
</evidence>
<dbReference type="SUPFAM" id="SSF52540">
    <property type="entry name" value="P-loop containing nucleoside triphosphate hydrolases"/>
    <property type="match status" value="1"/>
</dbReference>
<keyword evidence="6 10" id="KW-0067">ATP-binding</keyword>
<dbReference type="InterPro" id="IPR027417">
    <property type="entry name" value="P-loop_NTPase"/>
</dbReference>
<name>A0ABY3PGY4_9CYAN</name>
<dbReference type="InterPro" id="IPR050166">
    <property type="entry name" value="ABC_transporter_ATP-bind"/>
</dbReference>
<dbReference type="PANTHER" id="PTHR42788:SF7">
    <property type="entry name" value="NITRATE ABC TRANSPORTER ATP-BINDING PROTEIN"/>
    <property type="match status" value="1"/>
</dbReference>
<keyword evidence="5" id="KW-0547">Nucleotide-binding</keyword>
<sequence length="265" mass="29235">MIQPFLELSYISKIFPTPKGPFVALKDVALKIRKGEFIALLGHSGCGKSTLLNIVAGLSKASAGGVILEGKETDEPGPDRMVVFQNYALLPWLTAYENVHLAVRSTMPGAPESERRSVAERYLALVGLAAKADKRPGEISGGQKQRVAIARALATRPKVLLLDEPFGALDALTREEMQEEVLKIWEADRTTVLMVTHEIDEAILMADRIVMMTNGPAATIGEVFEVPFARPRSRAEILEDPAYYTLRNRILEFLYDRFGEPVLAD</sequence>
<evidence type="ECO:0000256" key="4">
    <source>
        <dbReference type="ARBA" id="ARBA00022475"/>
    </source>
</evidence>
<dbReference type="InterPro" id="IPR005890">
    <property type="entry name" value="NO3_transporter_ATP-bd-like"/>
</dbReference>
<keyword evidence="8" id="KW-0472">Membrane</keyword>
<comment type="subcellular location">
    <subcellularLocation>
        <location evidence="1">Cell inner membrane</location>
        <topology evidence="1">Peripheral membrane protein</topology>
    </subcellularLocation>
</comment>
<evidence type="ECO:0000256" key="5">
    <source>
        <dbReference type="ARBA" id="ARBA00022741"/>
    </source>
</evidence>
<dbReference type="CDD" id="cd03293">
    <property type="entry name" value="ABC_NrtD_SsuB_transporters"/>
    <property type="match status" value="1"/>
</dbReference>